<dbReference type="EMBL" id="GGEC01066266">
    <property type="protein sequence ID" value="MBX46750.1"/>
    <property type="molecule type" value="Transcribed_RNA"/>
</dbReference>
<dbReference type="AlphaFoldDB" id="A0A2P2NWC1"/>
<proteinExistence type="predicted"/>
<accession>A0A2P2NWC1</accession>
<name>A0A2P2NWC1_RHIMU</name>
<reference evidence="1" key="1">
    <citation type="submission" date="2018-02" db="EMBL/GenBank/DDBJ databases">
        <title>Rhizophora mucronata_Transcriptome.</title>
        <authorList>
            <person name="Meera S.P."/>
            <person name="Sreeshan A."/>
            <person name="Augustine A."/>
        </authorList>
    </citation>
    <scope>NUCLEOTIDE SEQUENCE</scope>
    <source>
        <tissue evidence="1">Leaf</tissue>
    </source>
</reference>
<protein>
    <submittedName>
        <fullName evidence="1">Uncharacterized protein</fullName>
    </submittedName>
</protein>
<evidence type="ECO:0000313" key="1">
    <source>
        <dbReference type="EMBL" id="MBX46750.1"/>
    </source>
</evidence>
<organism evidence="1">
    <name type="scientific">Rhizophora mucronata</name>
    <name type="common">Asiatic mangrove</name>
    <dbReference type="NCBI Taxonomy" id="61149"/>
    <lineage>
        <taxon>Eukaryota</taxon>
        <taxon>Viridiplantae</taxon>
        <taxon>Streptophyta</taxon>
        <taxon>Embryophyta</taxon>
        <taxon>Tracheophyta</taxon>
        <taxon>Spermatophyta</taxon>
        <taxon>Magnoliopsida</taxon>
        <taxon>eudicotyledons</taxon>
        <taxon>Gunneridae</taxon>
        <taxon>Pentapetalae</taxon>
        <taxon>rosids</taxon>
        <taxon>fabids</taxon>
        <taxon>Malpighiales</taxon>
        <taxon>Rhizophoraceae</taxon>
        <taxon>Rhizophora</taxon>
    </lineage>
</organism>
<sequence length="61" mass="6777">MLRIYCVAADLHISGYADSDFVSVIGGNGCLDAKLKKITVCVYDEFPAQVTEMKGKWLNYD</sequence>